<accession>F4RJT1</accession>
<dbReference type="Proteomes" id="UP000001072">
    <property type="component" value="Unassembled WGS sequence"/>
</dbReference>
<dbReference type="KEGG" id="mlr:MELLADRAFT_85794"/>
<dbReference type="HOGENOM" id="CLU_058865_1_0_1"/>
<gene>
    <name evidence="1" type="ORF">MELLADRAFT_85794</name>
</gene>
<dbReference type="OrthoDB" id="2658401at2759"/>
<dbReference type="InParanoid" id="F4RJT1"/>
<dbReference type="GeneID" id="18933958"/>
<evidence type="ECO:0000313" key="1">
    <source>
        <dbReference type="EMBL" id="EGG07366.1"/>
    </source>
</evidence>
<dbReference type="VEuPathDB" id="FungiDB:MELLADRAFT_85794"/>
<proteinExistence type="predicted"/>
<dbReference type="EMBL" id="GL883104">
    <property type="protein sequence ID" value="EGG07366.1"/>
    <property type="molecule type" value="Genomic_DNA"/>
</dbReference>
<keyword evidence="2" id="KW-1185">Reference proteome</keyword>
<evidence type="ECO:0000313" key="2">
    <source>
        <dbReference type="Proteomes" id="UP000001072"/>
    </source>
</evidence>
<protein>
    <submittedName>
        <fullName evidence="1">Uncharacterized protein</fullName>
    </submittedName>
</protein>
<sequence>MNGESLLSTSLILKDNCTVKSLKAQNKEVAEWLPKRNSGSYWAIIDYVKFLLGRIKSQTPYPPSPNAIKIAQLPQILPQHISSDLRIFSLGSLPADETTKSFVHQLPCWVTFKGLFLQDLVMYHIPRVTLAWSSPVECNWNQVMLALLLKHWRYAKEHGAFADYSVDPARVGDAVVQAVIERWIQGREKESSRSRIRKKCVQRRNTLFCYRQEALEELVSAIEHRELLVVALELLPSSACCSETEDDGLEKVRAIGLVWRSEEFSALLQLLDKLSYKQQEALHGARWAAKRLDMRRQPAIQIKCSGRVPRNLPENCYCPIW</sequence>
<dbReference type="AlphaFoldDB" id="F4RJT1"/>
<reference evidence="2" key="1">
    <citation type="journal article" date="2011" name="Proc. Natl. Acad. Sci. U.S.A.">
        <title>Obligate biotrophy features unraveled by the genomic analysis of rust fungi.</title>
        <authorList>
            <person name="Duplessis S."/>
            <person name="Cuomo C.A."/>
            <person name="Lin Y.-C."/>
            <person name="Aerts A."/>
            <person name="Tisserant E."/>
            <person name="Veneault-Fourrey C."/>
            <person name="Joly D.L."/>
            <person name="Hacquard S."/>
            <person name="Amselem J."/>
            <person name="Cantarel B.L."/>
            <person name="Chiu R."/>
            <person name="Coutinho P.M."/>
            <person name="Feau N."/>
            <person name="Field M."/>
            <person name="Frey P."/>
            <person name="Gelhaye E."/>
            <person name="Goldberg J."/>
            <person name="Grabherr M.G."/>
            <person name="Kodira C.D."/>
            <person name="Kohler A."/>
            <person name="Kuees U."/>
            <person name="Lindquist E.A."/>
            <person name="Lucas S.M."/>
            <person name="Mago R."/>
            <person name="Mauceli E."/>
            <person name="Morin E."/>
            <person name="Murat C."/>
            <person name="Pangilinan J.L."/>
            <person name="Park R."/>
            <person name="Pearson M."/>
            <person name="Quesneville H."/>
            <person name="Rouhier N."/>
            <person name="Sakthikumar S."/>
            <person name="Salamov A.A."/>
            <person name="Schmutz J."/>
            <person name="Selles B."/>
            <person name="Shapiro H."/>
            <person name="Tanguay P."/>
            <person name="Tuskan G.A."/>
            <person name="Henrissat B."/>
            <person name="Van de Peer Y."/>
            <person name="Rouze P."/>
            <person name="Ellis J.G."/>
            <person name="Dodds P.N."/>
            <person name="Schein J.E."/>
            <person name="Zhong S."/>
            <person name="Hamelin R.C."/>
            <person name="Grigoriev I.V."/>
            <person name="Szabo L.J."/>
            <person name="Martin F."/>
        </authorList>
    </citation>
    <scope>NUCLEOTIDE SEQUENCE [LARGE SCALE GENOMIC DNA]</scope>
    <source>
        <strain evidence="2">98AG31 / pathotype 3-4-7</strain>
    </source>
</reference>
<organism evidence="2">
    <name type="scientific">Melampsora larici-populina (strain 98AG31 / pathotype 3-4-7)</name>
    <name type="common">Poplar leaf rust fungus</name>
    <dbReference type="NCBI Taxonomy" id="747676"/>
    <lineage>
        <taxon>Eukaryota</taxon>
        <taxon>Fungi</taxon>
        <taxon>Dikarya</taxon>
        <taxon>Basidiomycota</taxon>
        <taxon>Pucciniomycotina</taxon>
        <taxon>Pucciniomycetes</taxon>
        <taxon>Pucciniales</taxon>
        <taxon>Melampsoraceae</taxon>
        <taxon>Melampsora</taxon>
    </lineage>
</organism>
<dbReference type="RefSeq" id="XP_007409273.1">
    <property type="nucleotide sequence ID" value="XM_007409211.1"/>
</dbReference>
<name>F4RJT1_MELLP</name>